<feature type="compositionally biased region" description="Basic and acidic residues" evidence="1">
    <location>
        <begin position="184"/>
        <end position="198"/>
    </location>
</feature>
<feature type="compositionally biased region" description="Acidic residues" evidence="1">
    <location>
        <begin position="276"/>
        <end position="288"/>
    </location>
</feature>
<dbReference type="KEGG" id="vg:5076446"/>
<evidence type="ECO:0000313" key="2">
    <source>
        <dbReference type="EMBL" id="AAV54055.1"/>
    </source>
</evidence>
<keyword evidence="3" id="KW-1185">Reference proteome</keyword>
<feature type="compositionally biased region" description="Acidic residues" evidence="1">
    <location>
        <begin position="160"/>
        <end position="174"/>
    </location>
</feature>
<organism evidence="2 3">
    <name type="scientific">Canis familiaris papillomavirus 2</name>
    <dbReference type="NCBI Taxonomy" id="292792"/>
    <lineage>
        <taxon>Viruses</taxon>
        <taxon>Monodnaviria</taxon>
        <taxon>Shotokuvirae</taxon>
        <taxon>Cossaviricota</taxon>
        <taxon>Papovaviricetes</taxon>
        <taxon>Zurhausenvirales</taxon>
        <taxon>Papillomaviridae</taxon>
        <taxon>Firstpapillomavirinae</taxon>
        <taxon>Taupapillomavirus</taxon>
        <taxon>Taupapillomavirus 1</taxon>
    </lineage>
</organism>
<dbReference type="GeneID" id="5076446"/>
<sequence length="331" mass="36218">MCSLTMILAMFFLTQRGPIFTIRIRMMSGLRFLVRLIMMGCSIQMRMAKSVIIRHLLRMLCALALPGCGKFAINIMFCLPLFLVRGPRTPPPPPPGNPTSNPPQGTSGQHNGNGKDPQAPPPLAPQPPSPPPAPVPEPEGPERPEGASTREGLPKPGGQNEDEDEDEDEDEGEGGDGRPPGRGPGRDPLQDLGPDRTRYLGPGGPSLYTLSLGLGGTRPRRRGRGRRRLTQRISPETGEFSDEDEEQAHRHGPPTSVTFPPTPPRSPPSPPLDPVPETEPESDEEGDQENQKPPDSLLPSLLAQWGDDLENLRNRWNRNLDDLKNKIGLFQ</sequence>
<accession>Q5UJF6</accession>
<feature type="compositionally biased region" description="Pro residues" evidence="1">
    <location>
        <begin position="118"/>
        <end position="138"/>
    </location>
</feature>
<reference evidence="2 3" key="1">
    <citation type="journal article" date="2007" name="Virology">
        <title>An epidermotropic canine papillomavirus with malignant potential contains an E5 gene and establishes a unique genus.</title>
        <authorList>
            <person name="Yuan H."/>
            <person name="Ghim S."/>
            <person name="Newsome J."/>
            <person name="Apolinario T."/>
            <person name="Olcese V."/>
            <person name="Martin M."/>
            <person name="Delius H."/>
            <person name="Felsburg P."/>
            <person name="Jenson B."/>
            <person name="Schlegel R."/>
        </authorList>
    </citation>
    <scope>NUCLEOTIDE SEQUENCE [LARGE SCALE GENOMIC DNA]</scope>
</reference>
<name>Q5UJF6_9PAPI</name>
<dbReference type="EMBL" id="AY722648">
    <property type="protein sequence ID" value="AAV54055.1"/>
    <property type="molecule type" value="Genomic_DNA"/>
</dbReference>
<protein>
    <submittedName>
        <fullName evidence="2">E4</fullName>
    </submittedName>
</protein>
<feature type="region of interest" description="Disordered" evidence="1">
    <location>
        <begin position="89"/>
        <end position="302"/>
    </location>
</feature>
<evidence type="ECO:0000256" key="1">
    <source>
        <dbReference type="SAM" id="MobiDB-lite"/>
    </source>
</evidence>
<dbReference type="Proteomes" id="UP000052101">
    <property type="component" value="Segment"/>
</dbReference>
<feature type="compositionally biased region" description="Pro residues" evidence="1">
    <location>
        <begin position="260"/>
        <end position="274"/>
    </location>
</feature>
<dbReference type="RefSeq" id="YP_164632.1">
    <property type="nucleotide sequence ID" value="NC_006564.1"/>
</dbReference>
<evidence type="ECO:0000313" key="3">
    <source>
        <dbReference type="Proteomes" id="UP000052101"/>
    </source>
</evidence>
<proteinExistence type="predicted"/>
<feature type="compositionally biased region" description="Basic residues" evidence="1">
    <location>
        <begin position="218"/>
        <end position="230"/>
    </location>
</feature>
<feature type="compositionally biased region" description="Pro residues" evidence="1">
    <location>
        <begin position="89"/>
        <end position="101"/>
    </location>
</feature>